<sequence length="65" mass="7380">MDADQLILWKVLISYDSAKKNLVDLGHLQASEKEKLDSPMIRLNKVFAKQPSDNTIGITVEQPRQ</sequence>
<keyword evidence="2" id="KW-1185">Reference proteome</keyword>
<comment type="caution">
    <text evidence="1">The sequence shown here is derived from an EMBL/GenBank/DDBJ whole genome shotgun (WGS) entry which is preliminary data.</text>
</comment>
<organism evidence="1 2">
    <name type="scientific">Modicella reniformis</name>
    <dbReference type="NCBI Taxonomy" id="1440133"/>
    <lineage>
        <taxon>Eukaryota</taxon>
        <taxon>Fungi</taxon>
        <taxon>Fungi incertae sedis</taxon>
        <taxon>Mucoromycota</taxon>
        <taxon>Mortierellomycotina</taxon>
        <taxon>Mortierellomycetes</taxon>
        <taxon>Mortierellales</taxon>
        <taxon>Mortierellaceae</taxon>
        <taxon>Modicella</taxon>
    </lineage>
</organism>
<dbReference type="AlphaFoldDB" id="A0A9P6SRW1"/>
<reference evidence="1" key="1">
    <citation type="journal article" date="2020" name="Fungal Divers.">
        <title>Resolving the Mortierellaceae phylogeny through synthesis of multi-gene phylogenetics and phylogenomics.</title>
        <authorList>
            <person name="Vandepol N."/>
            <person name="Liber J."/>
            <person name="Desiro A."/>
            <person name="Na H."/>
            <person name="Kennedy M."/>
            <person name="Barry K."/>
            <person name="Grigoriev I.V."/>
            <person name="Miller A.N."/>
            <person name="O'Donnell K."/>
            <person name="Stajich J.E."/>
            <person name="Bonito G."/>
        </authorList>
    </citation>
    <scope>NUCLEOTIDE SEQUENCE</scope>
    <source>
        <strain evidence="1">MES-2147</strain>
    </source>
</reference>
<proteinExistence type="predicted"/>
<evidence type="ECO:0000313" key="2">
    <source>
        <dbReference type="Proteomes" id="UP000749646"/>
    </source>
</evidence>
<protein>
    <submittedName>
        <fullName evidence="1">Uncharacterized protein</fullName>
    </submittedName>
</protein>
<dbReference type="EMBL" id="JAAAHW010001559">
    <property type="protein sequence ID" value="KAF9994482.1"/>
    <property type="molecule type" value="Genomic_DNA"/>
</dbReference>
<feature type="non-terminal residue" evidence="1">
    <location>
        <position position="65"/>
    </location>
</feature>
<evidence type="ECO:0000313" key="1">
    <source>
        <dbReference type="EMBL" id="KAF9994482.1"/>
    </source>
</evidence>
<name>A0A9P6SRW1_9FUNG</name>
<gene>
    <name evidence="1" type="ORF">BGZ65_009886</name>
</gene>
<accession>A0A9P6SRW1</accession>
<dbReference type="Proteomes" id="UP000749646">
    <property type="component" value="Unassembled WGS sequence"/>
</dbReference>